<dbReference type="KEGG" id="mbur:EQU24_18935"/>
<dbReference type="PANTHER" id="PTHR48439:SF1">
    <property type="entry name" value="HEMIMETHYLATED DNA-BINDING DOMAIN-CONTAINING PROTEIN"/>
    <property type="match status" value="1"/>
</dbReference>
<evidence type="ECO:0000313" key="3">
    <source>
        <dbReference type="EMBL" id="QCW84080.1"/>
    </source>
</evidence>
<gene>
    <name evidence="3" type="primary">hspQ</name>
    <name evidence="3" type="ORF">EQU24_18935</name>
</gene>
<dbReference type="InterPro" id="IPR011722">
    <property type="entry name" value="Hemimethylated_DNA-bd_dom"/>
</dbReference>
<dbReference type="Proteomes" id="UP000305881">
    <property type="component" value="Chromosome"/>
</dbReference>
<sequence>MKEAKYFLGQIVHHKLFNYRGVIYDVDFEFRGGEEWYEKVARSRPAKNQPWYHVLVDNASHQTYVAECNLMVSQNKQRIHNPMVDYYFDDFDNGVYSLHVMKN</sequence>
<protein>
    <recommendedName>
        <fullName evidence="1">Heat shock protein HspQ</fullName>
    </recommendedName>
</protein>
<organism evidence="3 4">
    <name type="scientific">Methylotuvimicrobium buryatense</name>
    <name type="common">Methylomicrobium buryatense</name>
    <dbReference type="NCBI Taxonomy" id="95641"/>
    <lineage>
        <taxon>Bacteria</taxon>
        <taxon>Pseudomonadati</taxon>
        <taxon>Pseudomonadota</taxon>
        <taxon>Gammaproteobacteria</taxon>
        <taxon>Methylococcales</taxon>
        <taxon>Methylococcaceae</taxon>
        <taxon>Methylotuvimicrobium</taxon>
    </lineage>
</organism>
<evidence type="ECO:0000259" key="2">
    <source>
        <dbReference type="SMART" id="SM00992"/>
    </source>
</evidence>
<accession>A0A4P9UTW8</accession>
<dbReference type="InterPro" id="IPR036623">
    <property type="entry name" value="Hemimethylated_DNA-bd_sf"/>
</dbReference>
<dbReference type="SMART" id="SM00992">
    <property type="entry name" value="YccV-like"/>
    <property type="match status" value="1"/>
</dbReference>
<dbReference type="RefSeq" id="WP_017842062.1">
    <property type="nucleotide sequence ID" value="NZ_CP035467.1"/>
</dbReference>
<evidence type="ECO:0000256" key="1">
    <source>
        <dbReference type="NCBIfam" id="TIGR02097"/>
    </source>
</evidence>
<dbReference type="PANTHER" id="PTHR48439">
    <property type="entry name" value="HEMIMETHYLATED DNA-BINDING DOMAIN-CONTAINING PROTEIN"/>
    <property type="match status" value="1"/>
</dbReference>
<reference evidence="4" key="1">
    <citation type="journal article" date="2019" name="J. Bacteriol.">
        <title>A Mutagenic Screen Identifies a TonB-Dependent Receptor Required for the Lanthanide Metal Switch in the Type I Methanotroph 'Methylotuvimicrobium buryatense' 5GB1C.</title>
        <authorList>
            <person name="Groom J.D."/>
            <person name="Ford S.M."/>
            <person name="Pesesky M.W."/>
            <person name="Lidstrom M.E."/>
        </authorList>
    </citation>
    <scope>NUCLEOTIDE SEQUENCE [LARGE SCALE GENOMIC DNA]</scope>
    <source>
        <strain evidence="4">5GB1C</strain>
    </source>
</reference>
<proteinExistence type="predicted"/>
<dbReference type="STRING" id="675511.GCA_000341735_03655"/>
<dbReference type="SUPFAM" id="SSF141255">
    <property type="entry name" value="YccV-like"/>
    <property type="match status" value="1"/>
</dbReference>
<evidence type="ECO:0000313" key="4">
    <source>
        <dbReference type="Proteomes" id="UP000305881"/>
    </source>
</evidence>
<dbReference type="GO" id="GO:0003677">
    <property type="term" value="F:DNA binding"/>
    <property type="evidence" value="ECO:0007669"/>
    <property type="project" value="UniProtKB-UniRule"/>
</dbReference>
<dbReference type="Pfam" id="PF08755">
    <property type="entry name" value="YccV-like"/>
    <property type="match status" value="1"/>
</dbReference>
<keyword evidence="3" id="KW-0346">Stress response</keyword>
<feature type="domain" description="Hemimethylated DNA-binding" evidence="2">
    <location>
        <begin position="3"/>
        <end position="99"/>
    </location>
</feature>
<dbReference type="AlphaFoldDB" id="A0A4P9UTW8"/>
<keyword evidence="4" id="KW-1185">Reference proteome</keyword>
<dbReference type="EMBL" id="CP035467">
    <property type="protein sequence ID" value="QCW84080.1"/>
    <property type="molecule type" value="Genomic_DNA"/>
</dbReference>
<name>A0A4P9UTW8_METBY</name>
<dbReference type="Gene3D" id="2.30.30.390">
    <property type="entry name" value="Hemimethylated DNA-binding domain"/>
    <property type="match status" value="1"/>
</dbReference>
<dbReference type="InterPro" id="IPR053189">
    <property type="entry name" value="Clp_protease_adapter_ClpF"/>
</dbReference>
<dbReference type="NCBIfam" id="TIGR02097">
    <property type="entry name" value="yccV"/>
    <property type="match status" value="1"/>
</dbReference>
<dbReference type="OrthoDB" id="9806050at2"/>